<dbReference type="Proteomes" id="UP000050867">
    <property type="component" value="Unassembled WGS sequence"/>
</dbReference>
<keyword evidence="3" id="KW-1185">Reference proteome</keyword>
<feature type="compositionally biased region" description="Basic and acidic residues" evidence="1">
    <location>
        <begin position="16"/>
        <end position="30"/>
    </location>
</feature>
<dbReference type="RefSeq" id="WP_018381582.1">
    <property type="nucleotide sequence ID" value="NZ_LLZU01000005.1"/>
</dbReference>
<sequence length="140" mass="14652">MSTKPERGAAPGTSPEELRQEIEKTRESLGRTVEELAAKADVKGRALHRAAALRTRARQQVDNATQTVQERVPRRGAAGGAAGTGVEGGTEEPALAGETLAGVAQAARCNATRVAAGAGGLAVAVLALRRARHRHCHRHR</sequence>
<evidence type="ECO:0000313" key="3">
    <source>
        <dbReference type="Proteomes" id="UP000050867"/>
    </source>
</evidence>
<comment type="caution">
    <text evidence="2">The sequence shown here is derived from an EMBL/GenBank/DDBJ whole genome shotgun (WGS) entry which is preliminary data.</text>
</comment>
<reference evidence="2 3" key="1">
    <citation type="submission" date="2015-10" db="EMBL/GenBank/DDBJ databases">
        <title>Draft genome sequence of pyrrolomycin-producing Streptomyces vitaminophilus.</title>
        <authorList>
            <person name="Graham D.E."/>
            <person name="Mahan K.M."/>
            <person name="Klingeman D.M."/>
            <person name="Hettich R.L."/>
            <person name="Parry R.J."/>
        </authorList>
    </citation>
    <scope>NUCLEOTIDE SEQUENCE [LARGE SCALE GENOMIC DNA]</scope>
    <source>
        <strain evidence="2 3">ATCC 31673</strain>
    </source>
</reference>
<dbReference type="STRING" id="76728.AQ490_15790"/>
<dbReference type="Pfam" id="PF12277">
    <property type="entry name" value="DUF3618"/>
    <property type="match status" value="1"/>
</dbReference>
<feature type="region of interest" description="Disordered" evidence="1">
    <location>
        <begin position="1"/>
        <end position="30"/>
    </location>
</feature>
<dbReference type="AlphaFoldDB" id="A0A0T6LWU6"/>
<evidence type="ECO:0000256" key="1">
    <source>
        <dbReference type="SAM" id="MobiDB-lite"/>
    </source>
</evidence>
<accession>A0A0T6LWU6</accession>
<organism evidence="2 3">
    <name type="scientific">Wenjunlia vitaminophila</name>
    <name type="common">Streptomyces vitaminophilus</name>
    <dbReference type="NCBI Taxonomy" id="76728"/>
    <lineage>
        <taxon>Bacteria</taxon>
        <taxon>Bacillati</taxon>
        <taxon>Actinomycetota</taxon>
        <taxon>Actinomycetes</taxon>
        <taxon>Kitasatosporales</taxon>
        <taxon>Streptomycetaceae</taxon>
        <taxon>Wenjunlia</taxon>
    </lineage>
</organism>
<proteinExistence type="predicted"/>
<dbReference type="EMBL" id="LLZU01000005">
    <property type="protein sequence ID" value="KRV50534.1"/>
    <property type="molecule type" value="Genomic_DNA"/>
</dbReference>
<dbReference type="InterPro" id="IPR022062">
    <property type="entry name" value="DUF3618"/>
</dbReference>
<feature type="compositionally biased region" description="Gly residues" evidence="1">
    <location>
        <begin position="77"/>
        <end position="88"/>
    </location>
</feature>
<feature type="compositionally biased region" description="Polar residues" evidence="1">
    <location>
        <begin position="60"/>
        <end position="69"/>
    </location>
</feature>
<gene>
    <name evidence="2" type="ORF">AQ490_15790</name>
</gene>
<dbReference type="OrthoDB" id="4277458at2"/>
<feature type="region of interest" description="Disordered" evidence="1">
    <location>
        <begin position="53"/>
        <end position="92"/>
    </location>
</feature>
<protein>
    <recommendedName>
        <fullName evidence="4">DUF3618 domain-containing protein</fullName>
    </recommendedName>
</protein>
<evidence type="ECO:0008006" key="4">
    <source>
        <dbReference type="Google" id="ProtNLM"/>
    </source>
</evidence>
<name>A0A0T6LWU6_WENVI</name>
<evidence type="ECO:0000313" key="2">
    <source>
        <dbReference type="EMBL" id="KRV50534.1"/>
    </source>
</evidence>